<dbReference type="AlphaFoldDB" id="A0A1I7YTH3"/>
<reference evidence="2" key="1">
    <citation type="submission" date="2016-11" db="UniProtKB">
        <authorList>
            <consortium name="WormBaseParasite"/>
        </authorList>
    </citation>
    <scope>IDENTIFICATION</scope>
</reference>
<sequence length="158" mass="17406">MLPTALSVDPSIIRRFFCCCSAFKDRANAQTWDRPNAINGPHFNSHTIHQTHDGRLDGEGFDGTYCSMIADVDSKVTRAFFGSASAQTSPDDLSETVIMFKQVLQRIPKHLASSNVRAFSVAANALEPLISIPSQEILQKATPILKPRCMTDSRLVLL</sequence>
<name>A0A1I7YTH3_9BILA</name>
<keyword evidence="1" id="KW-1185">Reference proteome</keyword>
<organism evidence="1 2">
    <name type="scientific">Steinernema glaseri</name>
    <dbReference type="NCBI Taxonomy" id="37863"/>
    <lineage>
        <taxon>Eukaryota</taxon>
        <taxon>Metazoa</taxon>
        <taxon>Ecdysozoa</taxon>
        <taxon>Nematoda</taxon>
        <taxon>Chromadorea</taxon>
        <taxon>Rhabditida</taxon>
        <taxon>Tylenchina</taxon>
        <taxon>Panagrolaimomorpha</taxon>
        <taxon>Strongyloidoidea</taxon>
        <taxon>Steinernematidae</taxon>
        <taxon>Steinernema</taxon>
    </lineage>
</organism>
<proteinExistence type="predicted"/>
<evidence type="ECO:0000313" key="2">
    <source>
        <dbReference type="WBParaSite" id="L893_g19541.t1"/>
    </source>
</evidence>
<protein>
    <submittedName>
        <fullName evidence="2">RNase H domain-containing protein</fullName>
    </submittedName>
</protein>
<dbReference type="WBParaSite" id="L893_g19541.t1">
    <property type="protein sequence ID" value="L893_g19541.t1"/>
    <property type="gene ID" value="L893_g19541"/>
</dbReference>
<accession>A0A1I7YTH3</accession>
<evidence type="ECO:0000313" key="1">
    <source>
        <dbReference type="Proteomes" id="UP000095287"/>
    </source>
</evidence>
<dbReference type="Proteomes" id="UP000095287">
    <property type="component" value="Unplaced"/>
</dbReference>